<evidence type="ECO:0008006" key="3">
    <source>
        <dbReference type="Google" id="ProtNLM"/>
    </source>
</evidence>
<name>A0A7Y4BVQ1_9VIBR</name>
<dbReference type="Pfam" id="PF10987">
    <property type="entry name" value="DUF2806"/>
    <property type="match status" value="1"/>
</dbReference>
<evidence type="ECO:0000313" key="2">
    <source>
        <dbReference type="Proteomes" id="UP000049495"/>
    </source>
</evidence>
<reference evidence="2" key="1">
    <citation type="submission" date="2014-06" db="EMBL/GenBank/DDBJ databases">
        <authorList>
            <person name="Le Roux Frederique"/>
        </authorList>
    </citation>
    <scope>NUCLEOTIDE SEQUENCE [LARGE SCALE GENOMIC DNA]</scope>
    <source>
        <strain evidence="2">J5-5</strain>
    </source>
</reference>
<dbReference type="AlphaFoldDB" id="A0A7Y4BVQ1"/>
<protein>
    <recommendedName>
        <fullName evidence="3">DUF2806 domain-containing protein</fullName>
    </recommendedName>
</protein>
<proteinExistence type="predicted"/>
<gene>
    <name evidence="1" type="ORF">VCR5J5_230162</name>
</gene>
<organism evidence="1 2">
    <name type="scientific">Vibrio crassostreae</name>
    <dbReference type="NCBI Taxonomy" id="246167"/>
    <lineage>
        <taxon>Bacteria</taxon>
        <taxon>Pseudomonadati</taxon>
        <taxon>Pseudomonadota</taxon>
        <taxon>Gammaproteobacteria</taxon>
        <taxon>Vibrionales</taxon>
        <taxon>Vibrionaceae</taxon>
        <taxon>Vibrio</taxon>
    </lineage>
</organism>
<dbReference type="RefSeq" id="WP_055319362.1">
    <property type="nucleotide sequence ID" value="NZ_CAWQCV010000117.1"/>
</dbReference>
<evidence type="ECO:0000313" key="1">
    <source>
        <dbReference type="EMBL" id="CDT28209.1"/>
    </source>
</evidence>
<dbReference type="InterPro" id="IPR021254">
    <property type="entry name" value="DUF2806"/>
</dbReference>
<accession>A0A7Y4BVQ1</accession>
<dbReference type="Proteomes" id="UP000049495">
    <property type="component" value="Unassembled WGS sequence"/>
</dbReference>
<comment type="caution">
    <text evidence="1">The sequence shown here is derived from an EMBL/GenBank/DDBJ whole genome shotgun (WGS) entry which is preliminary data.</text>
</comment>
<dbReference type="EMBL" id="CCJV01000082">
    <property type="protein sequence ID" value="CDT28209.1"/>
    <property type="molecule type" value="Genomic_DNA"/>
</dbReference>
<sequence>MDSFNPTEPVTKLIEKVSGAIGVLYEPAHTVKMAKAQAKAQKIAKLSEIELKDIEQRALVRVLQEEATAQENIENITLQATHRLADDATPEHIDDDWLNFFYDKCKKVSNEEMQTLWSNILAGEANKPNTFSRRAVEAASLLDKREAEMFTTLCRFSADIMEPYAFIFDGNHPFVRDAGLSFNSLIELEAAGLIKFNTDSGFALQNNENRSTMVVLGYFDKTIMLNVPVGVNGVPYGGVMFTNVGKQLSKICGAQALPGFAEYLKNIYSDMNISVQEN</sequence>